<protein>
    <recommendedName>
        <fullName evidence="4 14">Pyruvate kinase</fullName>
        <ecNumber evidence="4 14">2.7.1.40</ecNumber>
    </recommendedName>
</protein>
<evidence type="ECO:0000256" key="10">
    <source>
        <dbReference type="ARBA" id="ARBA00022842"/>
    </source>
</evidence>
<feature type="domain" description="Pyruvate kinase barrel" evidence="15">
    <location>
        <begin position="1"/>
        <end position="81"/>
    </location>
</feature>
<dbReference type="InterPro" id="IPR036918">
    <property type="entry name" value="Pyrv_Knase_C_sf"/>
</dbReference>
<keyword evidence="5 14" id="KW-0808">Transferase</keyword>
<feature type="non-terminal residue" evidence="17">
    <location>
        <position position="1"/>
    </location>
</feature>
<dbReference type="Pfam" id="PF02887">
    <property type="entry name" value="PK_C"/>
    <property type="match status" value="1"/>
</dbReference>
<evidence type="ECO:0000256" key="9">
    <source>
        <dbReference type="ARBA" id="ARBA00022840"/>
    </source>
</evidence>
<evidence type="ECO:0000256" key="2">
    <source>
        <dbReference type="ARBA" id="ARBA00004997"/>
    </source>
</evidence>
<comment type="caution">
    <text evidence="17">The sequence shown here is derived from an EMBL/GenBank/DDBJ whole genome shotgun (WGS) entry which is preliminary data.</text>
</comment>
<dbReference type="PRINTS" id="PR01050">
    <property type="entry name" value="PYRUVTKNASE"/>
</dbReference>
<reference evidence="17 18" key="1">
    <citation type="journal article" date="2024" name="G3 (Bethesda)">
        <title>Genome assembly of Hibiscus sabdariffa L. provides insights into metabolisms of medicinal natural products.</title>
        <authorList>
            <person name="Kim T."/>
        </authorList>
    </citation>
    <scope>NUCLEOTIDE SEQUENCE [LARGE SCALE GENOMIC DNA]</scope>
    <source>
        <strain evidence="17">TK-2024</strain>
        <tissue evidence="17">Old leaves</tissue>
    </source>
</reference>
<dbReference type="SUPFAM" id="SSF51621">
    <property type="entry name" value="Phosphoenolpyruvate/pyruvate domain"/>
    <property type="match status" value="1"/>
</dbReference>
<gene>
    <name evidence="17" type="ORF">V6N12_076203</name>
</gene>
<keyword evidence="12" id="KW-0670">Pyruvate</keyword>
<comment type="catalytic activity">
    <reaction evidence="13 14">
        <text>pyruvate + ATP = phosphoenolpyruvate + ADP + H(+)</text>
        <dbReference type="Rhea" id="RHEA:18157"/>
        <dbReference type="ChEBI" id="CHEBI:15361"/>
        <dbReference type="ChEBI" id="CHEBI:15378"/>
        <dbReference type="ChEBI" id="CHEBI:30616"/>
        <dbReference type="ChEBI" id="CHEBI:58702"/>
        <dbReference type="ChEBI" id="CHEBI:456216"/>
        <dbReference type="EC" id="2.7.1.40"/>
    </reaction>
</comment>
<dbReference type="Gene3D" id="3.40.1380.20">
    <property type="entry name" value="Pyruvate kinase, C-terminal domain"/>
    <property type="match status" value="1"/>
</dbReference>
<keyword evidence="10 14" id="KW-0460">Magnesium</keyword>
<keyword evidence="7" id="KW-0547">Nucleotide-binding</keyword>
<evidence type="ECO:0000256" key="1">
    <source>
        <dbReference type="ARBA" id="ARBA00001958"/>
    </source>
</evidence>
<dbReference type="EMBL" id="JBBPBM010001802">
    <property type="protein sequence ID" value="KAK8481880.1"/>
    <property type="molecule type" value="Genomic_DNA"/>
</dbReference>
<dbReference type="EC" id="2.7.1.40" evidence="4 14"/>
<dbReference type="SUPFAM" id="SSF52935">
    <property type="entry name" value="PK C-terminal domain-like"/>
    <property type="match status" value="1"/>
</dbReference>
<comment type="pathway">
    <text evidence="2 14">Carbohydrate degradation; glycolysis; pyruvate from D-glyceraldehyde 3-phosphate: step 5/5.</text>
</comment>
<dbReference type="InterPro" id="IPR040442">
    <property type="entry name" value="Pyrv_kinase-like_dom_sf"/>
</dbReference>
<dbReference type="InterPro" id="IPR001697">
    <property type="entry name" value="Pyr_Knase"/>
</dbReference>
<proteinExistence type="inferred from homology"/>
<keyword evidence="18" id="KW-1185">Reference proteome</keyword>
<evidence type="ECO:0000256" key="3">
    <source>
        <dbReference type="ARBA" id="ARBA00008663"/>
    </source>
</evidence>
<keyword evidence="6" id="KW-0479">Metal-binding</keyword>
<evidence type="ECO:0000259" key="15">
    <source>
        <dbReference type="Pfam" id="PF00224"/>
    </source>
</evidence>
<organism evidence="17 18">
    <name type="scientific">Hibiscus sabdariffa</name>
    <name type="common">roselle</name>
    <dbReference type="NCBI Taxonomy" id="183260"/>
    <lineage>
        <taxon>Eukaryota</taxon>
        <taxon>Viridiplantae</taxon>
        <taxon>Streptophyta</taxon>
        <taxon>Embryophyta</taxon>
        <taxon>Tracheophyta</taxon>
        <taxon>Spermatophyta</taxon>
        <taxon>Magnoliopsida</taxon>
        <taxon>eudicotyledons</taxon>
        <taxon>Gunneridae</taxon>
        <taxon>Pentapetalae</taxon>
        <taxon>rosids</taxon>
        <taxon>malvids</taxon>
        <taxon>Malvales</taxon>
        <taxon>Malvaceae</taxon>
        <taxon>Malvoideae</taxon>
        <taxon>Hibiscus</taxon>
    </lineage>
</organism>
<feature type="domain" description="Pyruvate kinase C-terminal" evidence="16">
    <location>
        <begin position="120"/>
        <end position="220"/>
    </location>
</feature>
<evidence type="ECO:0000256" key="11">
    <source>
        <dbReference type="ARBA" id="ARBA00023152"/>
    </source>
</evidence>
<evidence type="ECO:0000256" key="14">
    <source>
        <dbReference type="RuleBase" id="RU000504"/>
    </source>
</evidence>
<name>A0ABR1ZMM0_9ROSI</name>
<evidence type="ECO:0000256" key="13">
    <source>
        <dbReference type="ARBA" id="ARBA00048152"/>
    </source>
</evidence>
<dbReference type="Gene3D" id="3.20.20.60">
    <property type="entry name" value="Phosphoenolpyruvate-binding domains"/>
    <property type="match status" value="1"/>
</dbReference>
<dbReference type="Proteomes" id="UP001472677">
    <property type="component" value="Unassembled WGS sequence"/>
</dbReference>
<keyword evidence="9" id="KW-0067">ATP-binding</keyword>
<keyword evidence="11 14" id="KW-0324">Glycolysis</keyword>
<sequence>RGDLGVEIPYEQIPTVQEEITRVCRELNKPVIVASQLLESMVEYPTPTRAEVADVSEAVRQYADALMLSGESAIGPYGQKALSVLQMASSRMELWSREENRQSILHQRPLGESLPDRIAEQICNCAVEMANNLGVDAIFVYTKHGQMATLLSRNRPYPPIFAFTSDKGTRMALNLQWGVIPVLVDLRDDEMEANITMTMELIKRKGMLKPGDVVMVVSDLASTHINYSAFQSIQVKTVV</sequence>
<dbReference type="PANTHER" id="PTHR11817">
    <property type="entry name" value="PYRUVATE KINASE"/>
    <property type="match status" value="1"/>
</dbReference>
<evidence type="ECO:0000259" key="16">
    <source>
        <dbReference type="Pfam" id="PF02887"/>
    </source>
</evidence>
<evidence type="ECO:0000256" key="7">
    <source>
        <dbReference type="ARBA" id="ARBA00022741"/>
    </source>
</evidence>
<evidence type="ECO:0000256" key="5">
    <source>
        <dbReference type="ARBA" id="ARBA00022679"/>
    </source>
</evidence>
<evidence type="ECO:0000313" key="18">
    <source>
        <dbReference type="Proteomes" id="UP001472677"/>
    </source>
</evidence>
<evidence type="ECO:0000256" key="4">
    <source>
        <dbReference type="ARBA" id="ARBA00012142"/>
    </source>
</evidence>
<evidence type="ECO:0000256" key="6">
    <source>
        <dbReference type="ARBA" id="ARBA00022723"/>
    </source>
</evidence>
<keyword evidence="8 14" id="KW-0418">Kinase</keyword>
<comment type="similarity">
    <text evidence="3 14">Belongs to the pyruvate kinase family.</text>
</comment>
<evidence type="ECO:0000313" key="17">
    <source>
        <dbReference type="EMBL" id="KAK8481880.1"/>
    </source>
</evidence>
<accession>A0ABR1ZMM0</accession>
<dbReference type="InterPro" id="IPR015813">
    <property type="entry name" value="Pyrv/PenolPyrv_kinase-like_dom"/>
</dbReference>
<dbReference type="InterPro" id="IPR015793">
    <property type="entry name" value="Pyrv_Knase_brl"/>
</dbReference>
<dbReference type="InterPro" id="IPR015795">
    <property type="entry name" value="Pyrv_Knase_C"/>
</dbReference>
<evidence type="ECO:0000256" key="8">
    <source>
        <dbReference type="ARBA" id="ARBA00022777"/>
    </source>
</evidence>
<evidence type="ECO:0000256" key="12">
    <source>
        <dbReference type="ARBA" id="ARBA00023317"/>
    </source>
</evidence>
<dbReference type="Pfam" id="PF00224">
    <property type="entry name" value="PK"/>
    <property type="match status" value="1"/>
</dbReference>
<comment type="cofactor">
    <cofactor evidence="1">
        <name>K(+)</name>
        <dbReference type="ChEBI" id="CHEBI:29103"/>
    </cofactor>
</comment>